<gene>
    <name evidence="1" type="ORF">K488DRAFT_61625</name>
</gene>
<name>A0ACB8Q6H3_9AGAM</name>
<accession>A0ACB8Q6H3</accession>
<reference evidence="1" key="2">
    <citation type="journal article" date="2022" name="New Phytol.">
        <title>Evolutionary transition to the ectomycorrhizal habit in the genomes of a hyperdiverse lineage of mushroom-forming fungi.</title>
        <authorList>
            <person name="Looney B."/>
            <person name="Miyauchi S."/>
            <person name="Morin E."/>
            <person name="Drula E."/>
            <person name="Courty P.E."/>
            <person name="Kohler A."/>
            <person name="Kuo A."/>
            <person name="LaButti K."/>
            <person name="Pangilinan J."/>
            <person name="Lipzen A."/>
            <person name="Riley R."/>
            <person name="Andreopoulos W."/>
            <person name="He G."/>
            <person name="Johnson J."/>
            <person name="Nolan M."/>
            <person name="Tritt A."/>
            <person name="Barry K.W."/>
            <person name="Grigoriev I.V."/>
            <person name="Nagy L.G."/>
            <person name="Hibbett D."/>
            <person name="Henrissat B."/>
            <person name="Matheny P.B."/>
            <person name="Labbe J."/>
            <person name="Martin F.M."/>
        </authorList>
    </citation>
    <scope>NUCLEOTIDE SEQUENCE</scope>
    <source>
        <strain evidence="1">EC-137</strain>
    </source>
</reference>
<sequence length="554" mass="61883">MSSNTRPKSVFTLDVYPDAPIAEVSPLIYSGFIEHLGRCIYGGILPARDTDWPHTARNPCPSEKFVATPPELVSPEGFRVDVLNCIRDELRVPMIRWPGGNYVATYHWLDGVGPQAERRKRPDLAWGGEEPNSFGTDEFIQWCRAAKCEPYLCFNMGTGTLDEALNWVEYCNGTGDTCYASLRRKNTGREEPHNVKYWGIGNEVWGPWIVRQQSAQEYAATCRQWAHALKLIDPNIVLVSCGKTGLDEWDNVILRNVCDKVQLHSVHLYTSFGPRDRSSKLSEYNRAVYGPAAAEHSIEIARRIIDKACVEHVARTSNEPSIVPAENIVPKVRIAFDEWGVWDESIGTPQNGLEQPYDLKDGLAFGAWLNVFIRQASTVTLACLAQSVNVISPLVVRPKGILRHPTYHVLRLYSNFMRDGISVPVHIGGSAPVYAGDTLPVWTSLARGAQNVLDASAVLCPSAEGRKSLRIAVVNRDLEAAFEHVPIRIAFRDVLPATVQVYEVWHDDAFARNGWGEEGGPMQDNVVTKTWSEQWTGVYTFKPHSFTLLVVEVA</sequence>
<keyword evidence="1" id="KW-0378">Hydrolase</keyword>
<evidence type="ECO:0000313" key="2">
    <source>
        <dbReference type="Proteomes" id="UP000814128"/>
    </source>
</evidence>
<dbReference type="Proteomes" id="UP000814128">
    <property type="component" value="Unassembled WGS sequence"/>
</dbReference>
<evidence type="ECO:0000313" key="1">
    <source>
        <dbReference type="EMBL" id="KAI0027414.1"/>
    </source>
</evidence>
<comment type="caution">
    <text evidence="1">The sequence shown here is derived from an EMBL/GenBank/DDBJ whole genome shotgun (WGS) entry which is preliminary data.</text>
</comment>
<protein>
    <submittedName>
        <fullName evidence="1">Glycoside hydrolase</fullName>
    </submittedName>
</protein>
<dbReference type="EMBL" id="MU273909">
    <property type="protein sequence ID" value="KAI0027414.1"/>
    <property type="molecule type" value="Genomic_DNA"/>
</dbReference>
<proteinExistence type="predicted"/>
<organism evidence="1 2">
    <name type="scientific">Vararia minispora EC-137</name>
    <dbReference type="NCBI Taxonomy" id="1314806"/>
    <lineage>
        <taxon>Eukaryota</taxon>
        <taxon>Fungi</taxon>
        <taxon>Dikarya</taxon>
        <taxon>Basidiomycota</taxon>
        <taxon>Agaricomycotina</taxon>
        <taxon>Agaricomycetes</taxon>
        <taxon>Russulales</taxon>
        <taxon>Lachnocladiaceae</taxon>
        <taxon>Vararia</taxon>
    </lineage>
</organism>
<reference evidence="1" key="1">
    <citation type="submission" date="2021-02" db="EMBL/GenBank/DDBJ databases">
        <authorList>
            <consortium name="DOE Joint Genome Institute"/>
            <person name="Ahrendt S."/>
            <person name="Looney B.P."/>
            <person name="Miyauchi S."/>
            <person name="Morin E."/>
            <person name="Drula E."/>
            <person name="Courty P.E."/>
            <person name="Chicoki N."/>
            <person name="Fauchery L."/>
            <person name="Kohler A."/>
            <person name="Kuo A."/>
            <person name="Labutti K."/>
            <person name="Pangilinan J."/>
            <person name="Lipzen A."/>
            <person name="Riley R."/>
            <person name="Andreopoulos W."/>
            <person name="He G."/>
            <person name="Johnson J."/>
            <person name="Barry K.W."/>
            <person name="Grigoriev I.V."/>
            <person name="Nagy L."/>
            <person name="Hibbett D."/>
            <person name="Henrissat B."/>
            <person name="Matheny P.B."/>
            <person name="Labbe J."/>
            <person name="Martin F."/>
        </authorList>
    </citation>
    <scope>NUCLEOTIDE SEQUENCE</scope>
    <source>
        <strain evidence="1">EC-137</strain>
    </source>
</reference>
<keyword evidence="2" id="KW-1185">Reference proteome</keyword>